<dbReference type="Pfam" id="PF01638">
    <property type="entry name" value="HxlR"/>
    <property type="match status" value="1"/>
</dbReference>
<dbReference type="PANTHER" id="PTHR33204:SF18">
    <property type="entry name" value="TRANSCRIPTIONAL REGULATORY PROTEIN"/>
    <property type="match status" value="1"/>
</dbReference>
<dbReference type="PROSITE" id="PS51118">
    <property type="entry name" value="HTH_HXLR"/>
    <property type="match status" value="1"/>
</dbReference>
<dbReference type="PANTHER" id="PTHR33204">
    <property type="entry name" value="TRANSCRIPTIONAL REGULATOR, MARR FAMILY"/>
    <property type="match status" value="1"/>
</dbReference>
<keyword evidence="6" id="KW-1185">Reference proteome</keyword>
<feature type="domain" description="HTH hxlR-type" evidence="4">
    <location>
        <begin position="11"/>
        <end position="108"/>
    </location>
</feature>
<comment type="caution">
    <text evidence="5">The sequence shown here is derived from an EMBL/GenBank/DDBJ whole genome shotgun (WGS) entry which is preliminary data.</text>
</comment>
<evidence type="ECO:0000256" key="3">
    <source>
        <dbReference type="ARBA" id="ARBA00023163"/>
    </source>
</evidence>
<dbReference type="InterPro" id="IPR002577">
    <property type="entry name" value="HTH_HxlR"/>
</dbReference>
<reference evidence="5" key="1">
    <citation type="submission" date="2021-01" db="EMBL/GenBank/DDBJ databases">
        <title>Whole genome shotgun sequence of Planosporangium flavigriseum NBRC 105377.</title>
        <authorList>
            <person name="Komaki H."/>
            <person name="Tamura T."/>
        </authorList>
    </citation>
    <scope>NUCLEOTIDE SEQUENCE</scope>
    <source>
        <strain evidence="5">NBRC 105377</strain>
    </source>
</reference>
<organism evidence="5 6">
    <name type="scientific">Planosporangium flavigriseum</name>
    <dbReference type="NCBI Taxonomy" id="373681"/>
    <lineage>
        <taxon>Bacteria</taxon>
        <taxon>Bacillati</taxon>
        <taxon>Actinomycetota</taxon>
        <taxon>Actinomycetes</taxon>
        <taxon>Micromonosporales</taxon>
        <taxon>Micromonosporaceae</taxon>
        <taxon>Planosporangium</taxon>
    </lineage>
</organism>
<dbReference type="Proteomes" id="UP000653674">
    <property type="component" value="Unassembled WGS sequence"/>
</dbReference>
<evidence type="ECO:0000256" key="2">
    <source>
        <dbReference type="ARBA" id="ARBA00023125"/>
    </source>
</evidence>
<dbReference type="EMBL" id="BONU01000054">
    <property type="protein sequence ID" value="GIG76429.1"/>
    <property type="molecule type" value="Genomic_DNA"/>
</dbReference>
<evidence type="ECO:0000313" key="5">
    <source>
        <dbReference type="EMBL" id="GIG76429.1"/>
    </source>
</evidence>
<dbReference type="RefSeq" id="WP_168078337.1">
    <property type="nucleotide sequence ID" value="NZ_BAAAQJ010000021.1"/>
</dbReference>
<dbReference type="Gene3D" id="1.10.10.10">
    <property type="entry name" value="Winged helix-like DNA-binding domain superfamily/Winged helix DNA-binding domain"/>
    <property type="match status" value="1"/>
</dbReference>
<name>A0A8J3PPJ2_9ACTN</name>
<accession>A0A8J3PPJ2</accession>
<evidence type="ECO:0000256" key="1">
    <source>
        <dbReference type="ARBA" id="ARBA00023015"/>
    </source>
</evidence>
<dbReference type="InterPro" id="IPR036390">
    <property type="entry name" value="WH_DNA-bd_sf"/>
</dbReference>
<evidence type="ECO:0000259" key="4">
    <source>
        <dbReference type="PROSITE" id="PS51118"/>
    </source>
</evidence>
<keyword evidence="1" id="KW-0805">Transcription regulation</keyword>
<dbReference type="GO" id="GO:0003677">
    <property type="term" value="F:DNA binding"/>
    <property type="evidence" value="ECO:0007669"/>
    <property type="project" value="UniProtKB-KW"/>
</dbReference>
<proteinExistence type="predicted"/>
<sequence>MLPRAYANEHCSIAATLEIVGDRWTLLILREACQGVRRFTDFEDRLGVARTVLSDRLARLVDEGIMKRRRYQERPERFEYCLTAKGRDLWPVLSALRTWGDRHLMGGNPPLLVRHRDCGGLITDRRVCADCGAPVEVDDVERDLAS</sequence>
<dbReference type="AlphaFoldDB" id="A0A8J3PPJ2"/>
<protein>
    <submittedName>
        <fullName evidence="5">HxlR family transcriptional regulator</fullName>
    </submittedName>
</protein>
<keyword evidence="3" id="KW-0804">Transcription</keyword>
<dbReference type="InterPro" id="IPR036388">
    <property type="entry name" value="WH-like_DNA-bd_sf"/>
</dbReference>
<dbReference type="SUPFAM" id="SSF46785">
    <property type="entry name" value="Winged helix' DNA-binding domain"/>
    <property type="match status" value="1"/>
</dbReference>
<evidence type="ECO:0000313" key="6">
    <source>
        <dbReference type="Proteomes" id="UP000653674"/>
    </source>
</evidence>
<keyword evidence="2" id="KW-0238">DNA-binding</keyword>
<gene>
    <name evidence="5" type="ORF">Pfl04_48330</name>
</gene>